<gene>
    <name evidence="2" type="ORF">TWF730_009267</name>
</gene>
<evidence type="ECO:0000313" key="2">
    <source>
        <dbReference type="EMBL" id="KAK6352441.1"/>
    </source>
</evidence>
<comment type="caution">
    <text evidence="2">The sequence shown here is derived from an EMBL/GenBank/DDBJ whole genome shotgun (WGS) entry which is preliminary data.</text>
</comment>
<evidence type="ECO:0000313" key="3">
    <source>
        <dbReference type="Proteomes" id="UP001373714"/>
    </source>
</evidence>
<reference evidence="2 3" key="1">
    <citation type="submission" date="2019-10" db="EMBL/GenBank/DDBJ databases">
        <authorList>
            <person name="Palmer J.M."/>
        </authorList>
    </citation>
    <scope>NUCLEOTIDE SEQUENCE [LARGE SCALE GENOMIC DNA]</scope>
    <source>
        <strain evidence="2 3">TWF730</strain>
    </source>
</reference>
<organism evidence="2 3">
    <name type="scientific">Orbilia blumenaviensis</name>
    <dbReference type="NCBI Taxonomy" id="1796055"/>
    <lineage>
        <taxon>Eukaryota</taxon>
        <taxon>Fungi</taxon>
        <taxon>Dikarya</taxon>
        <taxon>Ascomycota</taxon>
        <taxon>Pezizomycotina</taxon>
        <taxon>Orbiliomycetes</taxon>
        <taxon>Orbiliales</taxon>
        <taxon>Orbiliaceae</taxon>
        <taxon>Orbilia</taxon>
    </lineage>
</organism>
<dbReference type="EMBL" id="JAVHNS010000006">
    <property type="protein sequence ID" value="KAK6352441.1"/>
    <property type="molecule type" value="Genomic_DNA"/>
</dbReference>
<feature type="compositionally biased region" description="Polar residues" evidence="1">
    <location>
        <begin position="299"/>
        <end position="316"/>
    </location>
</feature>
<feature type="compositionally biased region" description="Acidic residues" evidence="1">
    <location>
        <begin position="397"/>
        <end position="408"/>
    </location>
</feature>
<dbReference type="Proteomes" id="UP001373714">
    <property type="component" value="Unassembled WGS sequence"/>
</dbReference>
<feature type="compositionally biased region" description="Acidic residues" evidence="1">
    <location>
        <begin position="460"/>
        <end position="488"/>
    </location>
</feature>
<name>A0AAV9V4D6_9PEZI</name>
<sequence length="527" mass="59021">MAHRLGYQRLCAGSYEAHASTIIKHQGPEPILPIILSVFKARVKKLWFISVAFTSWSNQRCTLTIPVDQVCLNLISEGVLYIAPFDAGGGNSVKLYMADLDPVTGAKTSSCVDLTDPNRELMEILPSSVRKEPVNLLEVARGLVILRECLNTHEEQMGFFKQLAGKGALVVQGLLDHVPGLGPNQAFASEAERHKQKFRSDVLASRMLEVSPPEGMGTIVPLMVSKKRQSDLWVPPSSPRQGNKRGTDFSHDSASNPASPARKPPPTKRHSFGLGNIPQSKSREISRHDLRQYREKVTKNSMGLQGSSEMSGSYNSRQRELPRFSESRGFYRNLSLDLRNRGSKPRRDSNCRWEDSSTRRIVSGPAYNAQYRNESEVGYDRYESELGDFDKHRSGEEEMEWESSEDAGDSPMETNAAPRYRASLNDGELPAAETLSLGPSTGLGSRIDPQHSNRRSVSGLEEEDENYEEEGKNDDDDDDDNDDDDDDEMVRATPRRGYSMSSSTRGRGRGYRRGSRSRSRYPFSRYD</sequence>
<keyword evidence="3" id="KW-1185">Reference proteome</keyword>
<feature type="region of interest" description="Disordered" evidence="1">
    <location>
        <begin position="228"/>
        <end position="321"/>
    </location>
</feature>
<feature type="compositionally biased region" description="Low complexity" evidence="1">
    <location>
        <begin position="495"/>
        <end position="505"/>
    </location>
</feature>
<dbReference type="AlphaFoldDB" id="A0AAV9V4D6"/>
<proteinExistence type="predicted"/>
<accession>A0AAV9V4D6</accession>
<feature type="compositionally biased region" description="Basic residues" evidence="1">
    <location>
        <begin position="506"/>
        <end position="519"/>
    </location>
</feature>
<protein>
    <submittedName>
        <fullName evidence="2">Uncharacterized protein</fullName>
    </submittedName>
</protein>
<feature type="region of interest" description="Disordered" evidence="1">
    <location>
        <begin position="388"/>
        <end position="527"/>
    </location>
</feature>
<evidence type="ECO:0000256" key="1">
    <source>
        <dbReference type="SAM" id="MobiDB-lite"/>
    </source>
</evidence>
<feature type="compositionally biased region" description="Basic and acidic residues" evidence="1">
    <location>
        <begin position="281"/>
        <end position="298"/>
    </location>
</feature>